<evidence type="ECO:0000313" key="4">
    <source>
        <dbReference type="Proteomes" id="UP000323000"/>
    </source>
</evidence>
<evidence type="ECO:0000256" key="1">
    <source>
        <dbReference type="SAM" id="Phobius"/>
    </source>
</evidence>
<gene>
    <name evidence="3" type="ORF">EZV62_000488</name>
</gene>
<dbReference type="PANTHER" id="PTHR45523:SF2">
    <property type="entry name" value="OS02G0470600 PROTEIN"/>
    <property type="match status" value="1"/>
</dbReference>
<evidence type="ECO:0000313" key="3">
    <source>
        <dbReference type="EMBL" id="TXG71909.1"/>
    </source>
</evidence>
<comment type="caution">
    <text evidence="3">The sequence shown here is derived from an EMBL/GenBank/DDBJ whole genome shotgun (WGS) entry which is preliminary data.</text>
</comment>
<accession>A0A5C7IS47</accession>
<feature type="transmembrane region" description="Helical" evidence="1">
    <location>
        <begin position="179"/>
        <end position="203"/>
    </location>
</feature>
<dbReference type="PANTHER" id="PTHR45523">
    <property type="entry name" value="TETRATRICOPEPTIDE REPEAT (TPR)-CONTAINING PROTEIN-RELATED"/>
    <property type="match status" value="1"/>
</dbReference>
<name>A0A5C7IS47_9ROSI</name>
<dbReference type="Gene3D" id="1.20.1270.220">
    <property type="match status" value="1"/>
</dbReference>
<proteinExistence type="predicted"/>
<keyword evidence="1" id="KW-1133">Transmembrane helix</keyword>
<organism evidence="3 4">
    <name type="scientific">Acer yangbiense</name>
    <dbReference type="NCBI Taxonomy" id="1000413"/>
    <lineage>
        <taxon>Eukaryota</taxon>
        <taxon>Viridiplantae</taxon>
        <taxon>Streptophyta</taxon>
        <taxon>Embryophyta</taxon>
        <taxon>Tracheophyta</taxon>
        <taxon>Spermatophyta</taxon>
        <taxon>Magnoliopsida</taxon>
        <taxon>eudicotyledons</taxon>
        <taxon>Gunneridae</taxon>
        <taxon>Pentapetalae</taxon>
        <taxon>rosids</taxon>
        <taxon>malvids</taxon>
        <taxon>Sapindales</taxon>
        <taxon>Sapindaceae</taxon>
        <taxon>Hippocastanoideae</taxon>
        <taxon>Acereae</taxon>
        <taxon>Acer</taxon>
    </lineage>
</organism>
<reference evidence="4" key="1">
    <citation type="journal article" date="2019" name="Gigascience">
        <title>De novo genome assembly of the endangered Acer yangbiense, a plant species with extremely small populations endemic to Yunnan Province, China.</title>
        <authorList>
            <person name="Yang J."/>
            <person name="Wariss H.M."/>
            <person name="Tao L."/>
            <person name="Zhang R."/>
            <person name="Yun Q."/>
            <person name="Hollingsworth P."/>
            <person name="Dao Z."/>
            <person name="Luo G."/>
            <person name="Guo H."/>
            <person name="Ma Y."/>
            <person name="Sun W."/>
        </authorList>
    </citation>
    <scope>NUCLEOTIDE SEQUENCE [LARGE SCALE GENOMIC DNA]</scope>
    <source>
        <strain evidence="4">cv. Malutang</strain>
    </source>
</reference>
<dbReference type="AlphaFoldDB" id="A0A5C7IS47"/>
<dbReference type="InterPro" id="IPR038336">
    <property type="entry name" value="NET_sf"/>
</dbReference>
<dbReference type="Pfam" id="PF17035">
    <property type="entry name" value="BET"/>
    <property type="match status" value="1"/>
</dbReference>
<feature type="domain" description="NET" evidence="2">
    <location>
        <begin position="113"/>
        <end position="160"/>
    </location>
</feature>
<keyword evidence="4" id="KW-1185">Reference proteome</keyword>
<dbReference type="InterPro" id="IPR027353">
    <property type="entry name" value="NET_dom"/>
</dbReference>
<dbReference type="OrthoDB" id="1716857at2759"/>
<keyword evidence="1" id="KW-0472">Membrane</keyword>
<dbReference type="Gene3D" id="3.30.200.20">
    <property type="entry name" value="Phosphorylase Kinase, domain 1"/>
    <property type="match status" value="2"/>
</dbReference>
<dbReference type="EMBL" id="VAHF01000001">
    <property type="protein sequence ID" value="TXG71909.1"/>
    <property type="molecule type" value="Genomic_DNA"/>
</dbReference>
<evidence type="ECO:0000259" key="2">
    <source>
        <dbReference type="Pfam" id="PF17035"/>
    </source>
</evidence>
<sequence>MNVDSVSVFLNKEDGSQLEMFVQESFLLDLKVHPSSISNIGGTLGNFRLCDMTLGTDHCWSWLCDIRNPGIESLIKNVTLVASVDKLNGQSKQVASAITLSSNSDQNHLQRKVTTDEKKKLGAALTRLSPNDLDKALKIVAEYNPNFQPTAQEVDLNMDAQLLSYVPPLKSVTTSRGRIITTVATVVGGVSFILIVIILYLIIRLFKMVVSLQDNEMSSPDLYVYFPPKKGFTFKDPVEVTNNFHESHVIGSKASETVYKAVMDSGLTATVKILASNREDLVEAINNFHKSCVIGSEAFGTVYKVVMDSGLTATVKKLASNREGNTIENIFGQRF</sequence>
<dbReference type="Proteomes" id="UP000323000">
    <property type="component" value="Chromosome 1"/>
</dbReference>
<protein>
    <recommendedName>
        <fullName evidence="2">NET domain-containing protein</fullName>
    </recommendedName>
</protein>
<keyword evidence="1" id="KW-0812">Transmembrane</keyword>